<reference evidence="3" key="3">
    <citation type="submission" date="2024-05" db="EMBL/GenBank/DDBJ databases">
        <title>Substrates and metabolic shifts associated with increased methane emissions in unrestored hypersaline salterns.</title>
        <authorList>
            <person name="Bueno De Mesquita C.P."/>
            <person name="Tringe S.G."/>
        </authorList>
    </citation>
    <scope>NUCLEOTIDE SEQUENCE</scope>
    <source>
        <strain evidence="3">I4</strain>
    </source>
</reference>
<evidence type="ECO:0000313" key="3">
    <source>
        <dbReference type="EMBL" id="MDT8878696.1"/>
    </source>
</evidence>
<evidence type="ECO:0000313" key="5">
    <source>
        <dbReference type="Proteomes" id="UP000199594"/>
    </source>
</evidence>
<dbReference type="InterPro" id="IPR006016">
    <property type="entry name" value="UspA"/>
</dbReference>
<keyword evidence="6" id="KW-1185">Reference proteome</keyword>
<sequence>MFHSILVPIDGSEHAKKALSVACQLALQKETALILLHIPEKLAHETLLVWGIGAVDLKASEEELEAAGRKVMDRAEQAARDAGVSHVETMITQGDPTRTILDEARRRDVDAIVMGSRGLGDLKGLVIGSVSHKVGHAADCSVITVR</sequence>
<dbReference type="Gene3D" id="3.40.50.620">
    <property type="entry name" value="HUPs"/>
    <property type="match status" value="1"/>
</dbReference>
<dbReference type="InterPro" id="IPR014729">
    <property type="entry name" value="Rossmann-like_a/b/a_fold"/>
</dbReference>
<dbReference type="Pfam" id="PF00582">
    <property type="entry name" value="Usp"/>
    <property type="match status" value="1"/>
</dbReference>
<dbReference type="PANTHER" id="PTHR46268:SF6">
    <property type="entry name" value="UNIVERSAL STRESS PROTEIN UP12"/>
    <property type="match status" value="1"/>
</dbReference>
<protein>
    <submittedName>
        <fullName evidence="3 4">Universal stress protein</fullName>
    </submittedName>
</protein>
<accession>A0A1I6YTQ4</accession>
<gene>
    <name evidence="3" type="ORF">RSO68_04370</name>
    <name evidence="4" type="ORF">SAMN04487956_10721</name>
</gene>
<organism evidence="4 5">
    <name type="scientific">Halomonas saccharevitans</name>
    <dbReference type="NCBI Taxonomy" id="416872"/>
    <lineage>
        <taxon>Bacteria</taxon>
        <taxon>Pseudomonadati</taxon>
        <taxon>Pseudomonadota</taxon>
        <taxon>Gammaproteobacteria</taxon>
        <taxon>Oceanospirillales</taxon>
        <taxon>Halomonadaceae</taxon>
        <taxon>Halomonas</taxon>
    </lineage>
</organism>
<comment type="similarity">
    <text evidence="1">Belongs to the universal stress protein A family.</text>
</comment>
<reference evidence="6" key="2">
    <citation type="submission" date="2023-07" db="EMBL/GenBank/DDBJ databases">
        <title>Substrates and metabolic shifts associated with increased methane emissions in unrestored hypersaline salterns.</title>
        <authorList>
            <person name="Bueno De Mesquita C.P."/>
            <person name="Tringe S.G."/>
        </authorList>
    </citation>
    <scope>NUCLEOTIDE SEQUENCE [LARGE SCALE GENOMIC DNA]</scope>
    <source>
        <strain evidence="6">I4</strain>
    </source>
</reference>
<dbReference type="RefSeq" id="WP_089847811.1">
    <property type="nucleotide sequence ID" value="NZ_FPAQ01000007.1"/>
</dbReference>
<dbReference type="Proteomes" id="UP001255917">
    <property type="component" value="Unassembled WGS sequence"/>
</dbReference>
<dbReference type="EMBL" id="JAVXUR010000001">
    <property type="protein sequence ID" value="MDT8878696.1"/>
    <property type="molecule type" value="Genomic_DNA"/>
</dbReference>
<feature type="domain" description="UspA" evidence="2">
    <location>
        <begin position="1"/>
        <end position="146"/>
    </location>
</feature>
<evidence type="ECO:0000259" key="2">
    <source>
        <dbReference type="Pfam" id="PF00582"/>
    </source>
</evidence>
<evidence type="ECO:0000256" key="1">
    <source>
        <dbReference type="ARBA" id="ARBA00008791"/>
    </source>
</evidence>
<dbReference type="Proteomes" id="UP000199594">
    <property type="component" value="Unassembled WGS sequence"/>
</dbReference>
<name>A0A1I6YTQ4_9GAMM</name>
<evidence type="ECO:0000313" key="4">
    <source>
        <dbReference type="EMBL" id="SFT53862.1"/>
    </source>
</evidence>
<dbReference type="PANTHER" id="PTHR46268">
    <property type="entry name" value="STRESS RESPONSE PROTEIN NHAX"/>
    <property type="match status" value="1"/>
</dbReference>
<dbReference type="EMBL" id="FPAQ01000007">
    <property type="protein sequence ID" value="SFT53862.1"/>
    <property type="molecule type" value="Genomic_DNA"/>
</dbReference>
<evidence type="ECO:0000313" key="6">
    <source>
        <dbReference type="Proteomes" id="UP001255917"/>
    </source>
</evidence>
<dbReference type="PRINTS" id="PR01438">
    <property type="entry name" value="UNVRSLSTRESS"/>
</dbReference>
<proteinExistence type="inferred from homology"/>
<reference evidence="4 5" key="1">
    <citation type="submission" date="2016-10" db="EMBL/GenBank/DDBJ databases">
        <authorList>
            <person name="de Groot N.N."/>
        </authorList>
    </citation>
    <scope>NUCLEOTIDE SEQUENCE [LARGE SCALE GENOMIC DNA]</scope>
    <source>
        <strain evidence="4 5">CGMCC 1.6493</strain>
    </source>
</reference>
<dbReference type="CDD" id="cd00293">
    <property type="entry name" value="USP-like"/>
    <property type="match status" value="1"/>
</dbReference>
<dbReference type="InterPro" id="IPR006015">
    <property type="entry name" value="Universal_stress_UspA"/>
</dbReference>
<dbReference type="SUPFAM" id="SSF52402">
    <property type="entry name" value="Adenine nucleotide alpha hydrolases-like"/>
    <property type="match status" value="1"/>
</dbReference>
<dbReference type="OrthoDB" id="5795499at2"/>
<dbReference type="AlphaFoldDB" id="A0A1I6YTQ4"/>